<evidence type="ECO:0000313" key="2">
    <source>
        <dbReference type="Proteomes" id="UP000499080"/>
    </source>
</evidence>
<proteinExistence type="predicted"/>
<accession>A0A4Y2EX33</accession>
<protein>
    <submittedName>
        <fullName evidence="1">Uncharacterized protein</fullName>
    </submittedName>
</protein>
<dbReference type="AlphaFoldDB" id="A0A4Y2EX33"/>
<name>A0A4Y2EX33_ARAVE</name>
<sequence length="100" mass="11432">MRIYPDSNFSLQQACHKFVMTRVQVCHKFVMTRVQVCHKFVMTRVQACNSSSDMEEEQDEAGPSIADAKAVTNALNNFFATGNIYEHIVDLFKIVDKQID</sequence>
<evidence type="ECO:0000313" key="1">
    <source>
        <dbReference type="EMBL" id="GBM32768.1"/>
    </source>
</evidence>
<dbReference type="EMBL" id="BGPR01000717">
    <property type="protein sequence ID" value="GBM32768.1"/>
    <property type="molecule type" value="Genomic_DNA"/>
</dbReference>
<gene>
    <name evidence="1" type="ORF">AVEN_83736_1</name>
</gene>
<reference evidence="1 2" key="1">
    <citation type="journal article" date="2019" name="Sci. Rep.">
        <title>Orb-weaving spider Araneus ventricosus genome elucidates the spidroin gene catalogue.</title>
        <authorList>
            <person name="Kono N."/>
            <person name="Nakamura H."/>
            <person name="Ohtoshi R."/>
            <person name="Moran D.A.P."/>
            <person name="Shinohara A."/>
            <person name="Yoshida Y."/>
            <person name="Fujiwara M."/>
            <person name="Mori M."/>
            <person name="Tomita M."/>
            <person name="Arakawa K."/>
        </authorList>
    </citation>
    <scope>NUCLEOTIDE SEQUENCE [LARGE SCALE GENOMIC DNA]</scope>
</reference>
<dbReference type="Proteomes" id="UP000499080">
    <property type="component" value="Unassembled WGS sequence"/>
</dbReference>
<organism evidence="1 2">
    <name type="scientific">Araneus ventricosus</name>
    <name type="common">Orbweaver spider</name>
    <name type="synonym">Epeira ventricosa</name>
    <dbReference type="NCBI Taxonomy" id="182803"/>
    <lineage>
        <taxon>Eukaryota</taxon>
        <taxon>Metazoa</taxon>
        <taxon>Ecdysozoa</taxon>
        <taxon>Arthropoda</taxon>
        <taxon>Chelicerata</taxon>
        <taxon>Arachnida</taxon>
        <taxon>Araneae</taxon>
        <taxon>Araneomorphae</taxon>
        <taxon>Entelegynae</taxon>
        <taxon>Araneoidea</taxon>
        <taxon>Araneidae</taxon>
        <taxon>Araneus</taxon>
    </lineage>
</organism>
<comment type="caution">
    <text evidence="1">The sequence shown here is derived from an EMBL/GenBank/DDBJ whole genome shotgun (WGS) entry which is preliminary data.</text>
</comment>
<keyword evidence="2" id="KW-1185">Reference proteome</keyword>